<name>A0A0G0T0X7_9BACT</name>
<comment type="caution">
    <text evidence="1">The sequence shown here is derived from an EMBL/GenBank/DDBJ whole genome shotgun (WGS) entry which is preliminary data.</text>
</comment>
<gene>
    <name evidence="1" type="ORF">UT77_C0019G0012</name>
</gene>
<proteinExistence type="predicted"/>
<accession>A0A0G0T0X7</accession>
<reference evidence="1 2" key="1">
    <citation type="journal article" date="2015" name="Nature">
        <title>rRNA introns, odd ribosomes, and small enigmatic genomes across a large radiation of phyla.</title>
        <authorList>
            <person name="Brown C.T."/>
            <person name="Hug L.A."/>
            <person name="Thomas B.C."/>
            <person name="Sharon I."/>
            <person name="Castelle C.J."/>
            <person name="Singh A."/>
            <person name="Wilkins M.J."/>
            <person name="Williams K.H."/>
            <person name="Banfield J.F."/>
        </authorList>
    </citation>
    <scope>NUCLEOTIDE SEQUENCE [LARGE SCALE GENOMIC DNA]</scope>
</reference>
<dbReference type="Proteomes" id="UP000034881">
    <property type="component" value="Unassembled WGS sequence"/>
</dbReference>
<sequence>MDFFSGIKAAIVGILTAVNIIVAPVLPSLPKIAPSSSPIASPSASVSAQSPSVTSAPAPIVGTSATPLSSPSSSGSPLPLTGDNYIWVRGTYSYVGQSIKYFFIIPSRGGGFSGSIEGACTATVGGEYAGGEGGKINGRASGKCNILFVKYQGEIGFKGNLYPSNKRIVIEIENANLKPITLYYN</sequence>
<evidence type="ECO:0000313" key="1">
    <source>
        <dbReference type="EMBL" id="KKR40780.1"/>
    </source>
</evidence>
<dbReference type="AlphaFoldDB" id="A0A0G0T0X7"/>
<evidence type="ECO:0000313" key="2">
    <source>
        <dbReference type="Proteomes" id="UP000034881"/>
    </source>
</evidence>
<protein>
    <submittedName>
        <fullName evidence="1">Uncharacterized protein</fullName>
    </submittedName>
</protein>
<dbReference type="EMBL" id="LBYB01000019">
    <property type="protein sequence ID" value="KKR40780.1"/>
    <property type="molecule type" value="Genomic_DNA"/>
</dbReference>
<organism evidence="1 2">
    <name type="scientific">Candidatus Daviesbacteria bacterium GW2011_GWC2_40_12</name>
    <dbReference type="NCBI Taxonomy" id="1618431"/>
    <lineage>
        <taxon>Bacteria</taxon>
        <taxon>Candidatus Daviesiibacteriota</taxon>
    </lineage>
</organism>